<protein>
    <recommendedName>
        <fullName evidence="1">NB-ARC domain-containing protein</fullName>
    </recommendedName>
</protein>
<dbReference type="Gene3D" id="3.40.50.300">
    <property type="entry name" value="P-loop containing nucleotide triphosphate hydrolases"/>
    <property type="match status" value="1"/>
</dbReference>
<dbReference type="Pfam" id="PF00931">
    <property type="entry name" value="NB-ARC"/>
    <property type="match status" value="1"/>
</dbReference>
<evidence type="ECO:0000259" key="1">
    <source>
        <dbReference type="Pfam" id="PF00931"/>
    </source>
</evidence>
<evidence type="ECO:0000313" key="2">
    <source>
        <dbReference type="EMBL" id="KAK3014355.1"/>
    </source>
</evidence>
<dbReference type="InterPro" id="IPR027417">
    <property type="entry name" value="P-loop_NTPase"/>
</dbReference>
<dbReference type="Proteomes" id="UP001188597">
    <property type="component" value="Unassembled WGS sequence"/>
</dbReference>
<feature type="domain" description="NB-ARC" evidence="1">
    <location>
        <begin position="32"/>
        <end position="110"/>
    </location>
</feature>
<keyword evidence="3" id="KW-1185">Reference proteome</keyword>
<sequence length="117" mass="13622">MLKIVSHFYLQTELCCIAMAVSSVEQLRDIFRVVRDDNIKCIVLFGKPGVGKTWMAKKLSDLAIKEHLFGISLWIFLHRKKDNRALCKSIARQLSLLTPNDKWEVEDENKEEEDEEN</sequence>
<proteinExistence type="predicted"/>
<organism evidence="2 3">
    <name type="scientific">Escallonia herrerae</name>
    <dbReference type="NCBI Taxonomy" id="1293975"/>
    <lineage>
        <taxon>Eukaryota</taxon>
        <taxon>Viridiplantae</taxon>
        <taxon>Streptophyta</taxon>
        <taxon>Embryophyta</taxon>
        <taxon>Tracheophyta</taxon>
        <taxon>Spermatophyta</taxon>
        <taxon>Magnoliopsida</taxon>
        <taxon>eudicotyledons</taxon>
        <taxon>Gunneridae</taxon>
        <taxon>Pentapetalae</taxon>
        <taxon>asterids</taxon>
        <taxon>campanulids</taxon>
        <taxon>Escalloniales</taxon>
        <taxon>Escalloniaceae</taxon>
        <taxon>Escallonia</taxon>
    </lineage>
</organism>
<name>A0AA89ATB3_9ASTE</name>
<reference evidence="2" key="1">
    <citation type="submission" date="2022-12" db="EMBL/GenBank/DDBJ databases">
        <title>Draft genome assemblies for two species of Escallonia (Escalloniales).</title>
        <authorList>
            <person name="Chanderbali A."/>
            <person name="Dervinis C."/>
            <person name="Anghel I."/>
            <person name="Soltis D."/>
            <person name="Soltis P."/>
            <person name="Zapata F."/>
        </authorList>
    </citation>
    <scope>NUCLEOTIDE SEQUENCE</scope>
    <source>
        <strain evidence="2">UCBG64.0493</strain>
        <tissue evidence="2">Leaf</tissue>
    </source>
</reference>
<gene>
    <name evidence="2" type="ORF">RJ639_009077</name>
</gene>
<dbReference type="AlphaFoldDB" id="A0AA89ATB3"/>
<dbReference type="GO" id="GO:0043531">
    <property type="term" value="F:ADP binding"/>
    <property type="evidence" value="ECO:0007669"/>
    <property type="project" value="InterPro"/>
</dbReference>
<comment type="caution">
    <text evidence="2">The sequence shown here is derived from an EMBL/GenBank/DDBJ whole genome shotgun (WGS) entry which is preliminary data.</text>
</comment>
<accession>A0AA89ATB3</accession>
<dbReference type="SUPFAM" id="SSF52540">
    <property type="entry name" value="P-loop containing nucleoside triphosphate hydrolases"/>
    <property type="match status" value="1"/>
</dbReference>
<dbReference type="InterPro" id="IPR002182">
    <property type="entry name" value="NB-ARC"/>
</dbReference>
<evidence type="ECO:0000313" key="3">
    <source>
        <dbReference type="Proteomes" id="UP001188597"/>
    </source>
</evidence>
<dbReference type="EMBL" id="JAVXUP010001228">
    <property type="protein sequence ID" value="KAK3014355.1"/>
    <property type="molecule type" value="Genomic_DNA"/>
</dbReference>